<evidence type="ECO:0000256" key="1">
    <source>
        <dbReference type="SAM" id="MobiDB-lite"/>
    </source>
</evidence>
<feature type="region of interest" description="Disordered" evidence="1">
    <location>
        <begin position="171"/>
        <end position="200"/>
    </location>
</feature>
<proteinExistence type="predicted"/>
<reference evidence="2 3" key="1">
    <citation type="submission" date="2019-03" db="EMBL/GenBank/DDBJ databases">
        <title>Single cell metagenomics reveals metabolic interactions within the superorganism composed of flagellate Streblomastix strix and complex community of Bacteroidetes bacteria on its surface.</title>
        <authorList>
            <person name="Treitli S.C."/>
            <person name="Kolisko M."/>
            <person name="Husnik F."/>
            <person name="Keeling P."/>
            <person name="Hampl V."/>
        </authorList>
    </citation>
    <scope>NUCLEOTIDE SEQUENCE [LARGE SCALE GENOMIC DNA]</scope>
    <source>
        <strain evidence="2">ST1C</strain>
    </source>
</reference>
<accession>A0A5J4T522</accession>
<feature type="non-terminal residue" evidence="2">
    <location>
        <position position="303"/>
    </location>
</feature>
<dbReference type="EMBL" id="SNRW01038127">
    <property type="protein sequence ID" value="KAA6353434.1"/>
    <property type="molecule type" value="Genomic_DNA"/>
</dbReference>
<sequence length="303" mass="34615">GRKMEKDIRLYGTKQTTSNRVIQNGWSSIDQVVDYLEGFRYKPRSTSSIPSHQSEYRVSTLSGVQIREDRLQVLGDALRSSSRTSNIHENVQTCGNGIEKEMEITNIGICGRHSITELGLVDDETRDNGDHDLLEQSRIANSGGQELDGTQSGIRVSWLAMENKRDNLLANSGQEKMHAQGIKINDEQSKEQRKNSRKKTSKFNWRNLIYRCTMETRASTHKQLDHLKSKTTNKNGWNSLVKLTPQLMNDLSWWFNKMSNNSNRCLQERLGSNAEDPITREKNSMGMLENCQVHIIQLERATS</sequence>
<dbReference type="AlphaFoldDB" id="A0A5J4T522"/>
<protein>
    <submittedName>
        <fullName evidence="2">Uncharacterized protein</fullName>
    </submittedName>
</protein>
<feature type="non-terminal residue" evidence="2">
    <location>
        <position position="1"/>
    </location>
</feature>
<organism evidence="2 3">
    <name type="scientific">Streblomastix strix</name>
    <dbReference type="NCBI Taxonomy" id="222440"/>
    <lineage>
        <taxon>Eukaryota</taxon>
        <taxon>Metamonada</taxon>
        <taxon>Preaxostyla</taxon>
        <taxon>Oxymonadida</taxon>
        <taxon>Streblomastigidae</taxon>
        <taxon>Streblomastix</taxon>
    </lineage>
</organism>
<comment type="caution">
    <text evidence="2">The sequence shown here is derived from an EMBL/GenBank/DDBJ whole genome shotgun (WGS) entry which is preliminary data.</text>
</comment>
<gene>
    <name evidence="2" type="ORF">EZS28_051039</name>
</gene>
<name>A0A5J4T522_9EUKA</name>
<dbReference type="Proteomes" id="UP000324800">
    <property type="component" value="Unassembled WGS sequence"/>
</dbReference>
<feature type="compositionally biased region" description="Basic and acidic residues" evidence="1">
    <location>
        <begin position="184"/>
        <end position="194"/>
    </location>
</feature>
<evidence type="ECO:0000313" key="3">
    <source>
        <dbReference type="Proteomes" id="UP000324800"/>
    </source>
</evidence>
<evidence type="ECO:0000313" key="2">
    <source>
        <dbReference type="EMBL" id="KAA6353434.1"/>
    </source>
</evidence>